<sequence>MNNKTKAVVYMLLSALGFAFMGAMVKLAGRLPVIEKVFFRNLISLFVAFGALKKVNGPIFGKRKNQKYLLARALLGLTGMFLYFYSIDNLVLADSAMLNKLSPFFITLFAIMFLKEDLTGMKVVSMIIVFVGAILVIKPQWNLSIIPALAGFMSAAFAGGAYTIVRYLKDKETPSTIVFYFSLVSVVGALPFMLAKFVMPSKIQFLYLILTGVFAAIAQFSLTYSYKYAPASEVAIYNYVNIVFSAIIGFFIWDEIPDRLSILGGVIILLMATLVYLYNRKGKVN</sequence>
<feature type="transmembrane region" description="Helical" evidence="6">
    <location>
        <begin position="205"/>
        <end position="224"/>
    </location>
</feature>
<feature type="domain" description="EamA" evidence="7">
    <location>
        <begin position="6"/>
        <end position="137"/>
    </location>
</feature>
<evidence type="ECO:0000259" key="7">
    <source>
        <dbReference type="Pfam" id="PF00892"/>
    </source>
</evidence>
<dbReference type="AlphaFoldDB" id="A0A9P2LME6"/>
<reference evidence="8 9" key="1">
    <citation type="submission" date="2009-10" db="EMBL/GenBank/DDBJ databases">
        <authorList>
            <person name="Shrivastava S."/>
            <person name="Brinkac L.B."/>
            <person name="Brown J.L."/>
            <person name="Bruce D.B."/>
            <person name="Detter C."/>
            <person name="Green L.D."/>
            <person name="Munk C.A."/>
            <person name="Rogers Y.C."/>
            <person name="Tapia R."/>
            <person name="Saunders E.S."/>
            <person name="Sims D.R."/>
            <person name="Smith L.A."/>
            <person name="Smith T.J."/>
            <person name="Sutton G."/>
            <person name="Brettin T."/>
        </authorList>
    </citation>
    <scope>NUCLEOTIDE SEQUENCE [LARGE SCALE GENOMIC DNA]</scope>
    <source>
        <strain evidence="9">D str. 1873</strain>
    </source>
</reference>
<dbReference type="GO" id="GO:0016020">
    <property type="term" value="C:membrane"/>
    <property type="evidence" value="ECO:0007669"/>
    <property type="project" value="UniProtKB-SubCell"/>
</dbReference>
<dbReference type="PANTHER" id="PTHR22911">
    <property type="entry name" value="ACYL-MALONYL CONDENSING ENZYME-RELATED"/>
    <property type="match status" value="1"/>
</dbReference>
<proteinExistence type="inferred from homology"/>
<keyword evidence="4 6" id="KW-1133">Transmembrane helix</keyword>
<evidence type="ECO:0000256" key="2">
    <source>
        <dbReference type="ARBA" id="ARBA00007362"/>
    </source>
</evidence>
<accession>A0A9P2LME6</accession>
<feature type="domain" description="EamA" evidence="7">
    <location>
        <begin position="148"/>
        <end position="276"/>
    </location>
</feature>
<evidence type="ECO:0000256" key="1">
    <source>
        <dbReference type="ARBA" id="ARBA00004141"/>
    </source>
</evidence>
<comment type="similarity">
    <text evidence="2">Belongs to the EamA transporter family.</text>
</comment>
<feature type="transmembrane region" description="Helical" evidence="6">
    <location>
        <begin position="259"/>
        <end position="278"/>
    </location>
</feature>
<feature type="transmembrane region" description="Helical" evidence="6">
    <location>
        <begin position="236"/>
        <end position="253"/>
    </location>
</feature>
<evidence type="ECO:0000256" key="6">
    <source>
        <dbReference type="SAM" id="Phobius"/>
    </source>
</evidence>
<feature type="transmembrane region" description="Helical" evidence="6">
    <location>
        <begin position="177"/>
        <end position="199"/>
    </location>
</feature>
<feature type="transmembrane region" description="Helical" evidence="6">
    <location>
        <begin position="37"/>
        <end position="56"/>
    </location>
</feature>
<evidence type="ECO:0000256" key="4">
    <source>
        <dbReference type="ARBA" id="ARBA00022989"/>
    </source>
</evidence>
<name>A0A9P2LME6_CLOBO</name>
<keyword evidence="3 6" id="KW-0812">Transmembrane</keyword>
<protein>
    <submittedName>
        <fullName evidence="8">Transporter</fullName>
    </submittedName>
</protein>
<keyword evidence="5 6" id="KW-0472">Membrane</keyword>
<dbReference type="Proteomes" id="UP000006160">
    <property type="component" value="Unassembled WGS sequence"/>
</dbReference>
<comment type="caution">
    <text evidence="8">The sequence shown here is derived from an EMBL/GenBank/DDBJ whole genome shotgun (WGS) entry which is preliminary data.</text>
</comment>
<dbReference type="PANTHER" id="PTHR22911:SF6">
    <property type="entry name" value="SOLUTE CARRIER FAMILY 35 MEMBER G1"/>
    <property type="match status" value="1"/>
</dbReference>
<gene>
    <name evidence="8" type="ORF">CLG_B0211</name>
</gene>
<dbReference type="InterPro" id="IPR037185">
    <property type="entry name" value="EmrE-like"/>
</dbReference>
<dbReference type="InterPro" id="IPR000620">
    <property type="entry name" value="EamA_dom"/>
</dbReference>
<dbReference type="EMBL" id="ACSJ01000001">
    <property type="protein sequence ID" value="EES92467.1"/>
    <property type="molecule type" value="Genomic_DNA"/>
</dbReference>
<dbReference type="Pfam" id="PF00892">
    <property type="entry name" value="EamA"/>
    <property type="match status" value="2"/>
</dbReference>
<evidence type="ECO:0000313" key="8">
    <source>
        <dbReference type="EMBL" id="EES92467.1"/>
    </source>
</evidence>
<feature type="transmembrane region" description="Helical" evidence="6">
    <location>
        <begin position="143"/>
        <end position="165"/>
    </location>
</feature>
<evidence type="ECO:0000256" key="3">
    <source>
        <dbReference type="ARBA" id="ARBA00022692"/>
    </source>
</evidence>
<dbReference type="SUPFAM" id="SSF103481">
    <property type="entry name" value="Multidrug resistance efflux transporter EmrE"/>
    <property type="match status" value="2"/>
</dbReference>
<feature type="transmembrane region" description="Helical" evidence="6">
    <location>
        <begin position="68"/>
        <end position="85"/>
    </location>
</feature>
<dbReference type="GeneID" id="66318882"/>
<feature type="transmembrane region" description="Helical" evidence="6">
    <location>
        <begin position="7"/>
        <end position="25"/>
    </location>
</feature>
<comment type="subcellular location">
    <subcellularLocation>
        <location evidence="1">Membrane</location>
        <topology evidence="1">Multi-pass membrane protein</topology>
    </subcellularLocation>
</comment>
<evidence type="ECO:0000256" key="5">
    <source>
        <dbReference type="ARBA" id="ARBA00023136"/>
    </source>
</evidence>
<evidence type="ECO:0000313" key="9">
    <source>
        <dbReference type="Proteomes" id="UP000006160"/>
    </source>
</evidence>
<feature type="transmembrane region" description="Helical" evidence="6">
    <location>
        <begin position="121"/>
        <end position="137"/>
    </location>
</feature>
<dbReference type="RefSeq" id="WP_004444438.1">
    <property type="nucleotide sequence ID" value="NZ_ACSJ01000001.1"/>
</dbReference>
<organism evidence="8 9">
    <name type="scientific">Clostridium botulinum D str. 1873</name>
    <dbReference type="NCBI Taxonomy" id="592027"/>
    <lineage>
        <taxon>Bacteria</taxon>
        <taxon>Bacillati</taxon>
        <taxon>Bacillota</taxon>
        <taxon>Clostridia</taxon>
        <taxon>Eubacteriales</taxon>
        <taxon>Clostridiaceae</taxon>
        <taxon>Clostridium</taxon>
    </lineage>
</organism>